<evidence type="ECO:0000313" key="3">
    <source>
        <dbReference type="Proteomes" id="UP000245383"/>
    </source>
</evidence>
<dbReference type="GO" id="GO:0008540">
    <property type="term" value="C:proteasome regulatory particle, base subcomplex"/>
    <property type="evidence" value="ECO:0007669"/>
    <property type="project" value="TreeGrafter"/>
</dbReference>
<dbReference type="PANTHER" id="PTHR10223">
    <property type="entry name" value="26S PROTEASOME NON-ATPASE REGULATORY SUBUNIT 4"/>
    <property type="match status" value="1"/>
</dbReference>
<gene>
    <name evidence="2" type="ORF">BB561_001101</name>
</gene>
<dbReference type="Gene3D" id="3.40.50.410">
    <property type="entry name" value="von Willebrand factor, type A domain"/>
    <property type="match status" value="1"/>
</dbReference>
<dbReference type="GO" id="GO:0043161">
    <property type="term" value="P:proteasome-mediated ubiquitin-dependent protein catabolic process"/>
    <property type="evidence" value="ECO:0007669"/>
    <property type="project" value="TreeGrafter"/>
</dbReference>
<dbReference type="GO" id="GO:0005829">
    <property type="term" value="C:cytosol"/>
    <property type="evidence" value="ECO:0007669"/>
    <property type="project" value="TreeGrafter"/>
</dbReference>
<dbReference type="InterPro" id="IPR027040">
    <property type="entry name" value="PSMD4"/>
</dbReference>
<dbReference type="InterPro" id="IPR003903">
    <property type="entry name" value="UIM_dom"/>
</dbReference>
<dbReference type="PROSITE" id="PS50330">
    <property type="entry name" value="UIM"/>
    <property type="match status" value="1"/>
</dbReference>
<organism evidence="2 3">
    <name type="scientific">Smittium simulii</name>
    <dbReference type="NCBI Taxonomy" id="133385"/>
    <lineage>
        <taxon>Eukaryota</taxon>
        <taxon>Fungi</taxon>
        <taxon>Fungi incertae sedis</taxon>
        <taxon>Zoopagomycota</taxon>
        <taxon>Kickxellomycotina</taxon>
        <taxon>Harpellomycetes</taxon>
        <taxon>Harpellales</taxon>
        <taxon>Legeriomycetaceae</taxon>
        <taxon>Smittium</taxon>
    </lineage>
</organism>
<dbReference type="Pfam" id="PF02809">
    <property type="entry name" value="UIM"/>
    <property type="match status" value="2"/>
</dbReference>
<keyword evidence="3" id="KW-1185">Reference proteome</keyword>
<dbReference type="SMART" id="SM00726">
    <property type="entry name" value="UIM"/>
    <property type="match status" value="2"/>
</dbReference>
<feature type="compositionally biased region" description="Polar residues" evidence="1">
    <location>
        <begin position="125"/>
        <end position="134"/>
    </location>
</feature>
<protein>
    <submittedName>
        <fullName evidence="2">Uncharacterized protein</fullName>
    </submittedName>
</protein>
<dbReference type="Proteomes" id="UP000245383">
    <property type="component" value="Unassembled WGS sequence"/>
</dbReference>
<name>A0A2T9YW42_9FUNG</name>
<dbReference type="OrthoDB" id="1731724at2759"/>
<feature type="compositionally biased region" description="Basic and acidic residues" evidence="1">
    <location>
        <begin position="212"/>
        <end position="227"/>
    </location>
</feature>
<dbReference type="InterPro" id="IPR036465">
    <property type="entry name" value="vWFA_dom_sf"/>
</dbReference>
<comment type="caution">
    <text evidence="2">The sequence shown here is derived from an EMBL/GenBank/DDBJ whole genome shotgun (WGS) entry which is preliminary data.</text>
</comment>
<evidence type="ECO:0000256" key="1">
    <source>
        <dbReference type="SAM" id="MobiDB-lite"/>
    </source>
</evidence>
<dbReference type="EMBL" id="MBFR01000029">
    <property type="protein sequence ID" value="PVU96549.1"/>
    <property type="molecule type" value="Genomic_DNA"/>
</dbReference>
<reference evidence="2 3" key="1">
    <citation type="journal article" date="2018" name="MBio">
        <title>Comparative Genomics Reveals the Core Gene Toolbox for the Fungus-Insect Symbiosis.</title>
        <authorList>
            <person name="Wang Y."/>
            <person name="Stata M."/>
            <person name="Wang W."/>
            <person name="Stajich J.E."/>
            <person name="White M.M."/>
            <person name="Moncalvo J.M."/>
        </authorList>
    </citation>
    <scope>NUCLEOTIDE SEQUENCE [LARGE SCALE GENOMIC DNA]</scope>
    <source>
        <strain evidence="2 3">SWE-8-4</strain>
    </source>
</reference>
<feature type="region of interest" description="Disordered" evidence="1">
    <location>
        <begin position="120"/>
        <end position="158"/>
    </location>
</feature>
<dbReference type="GO" id="GO:0005634">
    <property type="term" value="C:nucleus"/>
    <property type="evidence" value="ECO:0007669"/>
    <property type="project" value="TreeGrafter"/>
</dbReference>
<evidence type="ECO:0000313" key="2">
    <source>
        <dbReference type="EMBL" id="PVU96549.1"/>
    </source>
</evidence>
<accession>A0A2T9YW42</accession>
<feature type="region of interest" description="Disordered" evidence="1">
    <location>
        <begin position="172"/>
        <end position="227"/>
    </location>
</feature>
<dbReference type="Gene3D" id="1.10.287.3990">
    <property type="match status" value="1"/>
</dbReference>
<proteinExistence type="predicted"/>
<sequence>MVFTASPIVEEERILSKLAKKLKKSGVSIDVIDICESTENEPKLQEFVSTADVAGSCQFFKVVPSGRLLSESLRTMIIQNESVDMQSNEGFGDDMGFGIDPNLDPELALALRMSLEEEIARQRATESSNQQAFTPQKPGTKESEQQNTAEAHQANADIEIIDEEEQIRRAIQLSLDSDAKPEQSEPNNEELISSLISSLPGVDVDDPSLKQAFDDLKDKKNGDSSDK</sequence>
<dbReference type="PANTHER" id="PTHR10223:SF0">
    <property type="entry name" value="26S PROTEASOME NON-ATPASE REGULATORY SUBUNIT 4"/>
    <property type="match status" value="1"/>
</dbReference>
<dbReference type="AlphaFoldDB" id="A0A2T9YW42"/>
<dbReference type="GO" id="GO:0031593">
    <property type="term" value="F:polyubiquitin modification-dependent protein binding"/>
    <property type="evidence" value="ECO:0007669"/>
    <property type="project" value="TreeGrafter"/>
</dbReference>
<dbReference type="STRING" id="133385.A0A2T9YW42"/>